<accession>A0A5J5F8M2</accession>
<dbReference type="PROSITE" id="PS51359">
    <property type="entry name" value="COX5B_2"/>
    <property type="match status" value="1"/>
</dbReference>
<dbReference type="FunCoup" id="A0A5J5F8M2">
    <property type="interactions" value="421"/>
</dbReference>
<evidence type="ECO:0000256" key="3">
    <source>
        <dbReference type="ARBA" id="ARBA00010292"/>
    </source>
</evidence>
<dbReference type="GO" id="GO:0006123">
    <property type="term" value="P:mitochondrial electron transport, cytochrome c to oxygen"/>
    <property type="evidence" value="ECO:0007669"/>
    <property type="project" value="InterPro"/>
</dbReference>
<dbReference type="FunFam" id="2.60.11.10:FF:000003">
    <property type="entry name" value="Cytochrome c oxidase subunit IV"/>
    <property type="match status" value="1"/>
</dbReference>
<dbReference type="PANTHER" id="PTHR10122">
    <property type="entry name" value="CYTOCHROME C OXIDASE SUBUNIT 5B, MITOCHONDRIAL"/>
    <property type="match status" value="1"/>
</dbReference>
<evidence type="ECO:0000256" key="2">
    <source>
        <dbReference type="ARBA" id="ARBA00004673"/>
    </source>
</evidence>
<dbReference type="PANTHER" id="PTHR10122:SF0">
    <property type="entry name" value="CYTOCHROME C OXIDASE SUBUNIT 5B, ISOFORM A-RELATED"/>
    <property type="match status" value="1"/>
</dbReference>
<evidence type="ECO:0000256" key="10">
    <source>
        <dbReference type="ARBA" id="ARBA00031366"/>
    </source>
</evidence>
<organism evidence="14 15">
    <name type="scientific">Sphaerosporella brunnea</name>
    <dbReference type="NCBI Taxonomy" id="1250544"/>
    <lineage>
        <taxon>Eukaryota</taxon>
        <taxon>Fungi</taxon>
        <taxon>Dikarya</taxon>
        <taxon>Ascomycota</taxon>
        <taxon>Pezizomycotina</taxon>
        <taxon>Pezizomycetes</taxon>
        <taxon>Pezizales</taxon>
        <taxon>Pyronemataceae</taxon>
        <taxon>Sphaerosporella</taxon>
    </lineage>
</organism>
<dbReference type="PROSITE" id="PS00028">
    <property type="entry name" value="ZINC_FINGER_C2H2_1"/>
    <property type="match status" value="1"/>
</dbReference>
<evidence type="ECO:0000256" key="8">
    <source>
        <dbReference type="ARBA" id="ARBA00023128"/>
    </source>
</evidence>
<dbReference type="SUPFAM" id="SSF57802">
    <property type="entry name" value="Rubredoxin-like"/>
    <property type="match status" value="1"/>
</dbReference>
<keyword evidence="4 12" id="KW-0479">Metal-binding</keyword>
<dbReference type="Pfam" id="PF01215">
    <property type="entry name" value="COX5B"/>
    <property type="match status" value="1"/>
</dbReference>
<dbReference type="GO" id="GO:0045277">
    <property type="term" value="C:respiratory chain complex IV"/>
    <property type="evidence" value="ECO:0007669"/>
    <property type="project" value="InterPro"/>
</dbReference>
<keyword evidence="7" id="KW-0809">Transit peptide</keyword>
<evidence type="ECO:0000256" key="4">
    <source>
        <dbReference type="ARBA" id="ARBA00022723"/>
    </source>
</evidence>
<keyword evidence="5" id="KW-0999">Mitochondrion inner membrane</keyword>
<feature type="binding site" evidence="12">
    <location>
        <position position="149"/>
    </location>
    <ligand>
        <name>Zn(2+)</name>
        <dbReference type="ChEBI" id="CHEBI:29105"/>
    </ligand>
</feature>
<gene>
    <name evidence="14" type="ORF">FN846DRAFT_902901</name>
</gene>
<feature type="binding site" evidence="12">
    <location>
        <position position="130"/>
    </location>
    <ligand>
        <name>Zn(2+)</name>
        <dbReference type="ChEBI" id="CHEBI:29105"/>
    </ligand>
</feature>
<evidence type="ECO:0000256" key="7">
    <source>
        <dbReference type="ARBA" id="ARBA00022946"/>
    </source>
</evidence>
<name>A0A5J5F8M2_9PEZI</name>
<dbReference type="AlphaFoldDB" id="A0A5J5F8M2"/>
<dbReference type="InterPro" id="IPR013087">
    <property type="entry name" value="Znf_C2H2_type"/>
</dbReference>
<dbReference type="OrthoDB" id="10249250at2759"/>
<proteinExistence type="inferred from homology"/>
<keyword evidence="6 12" id="KW-0862">Zinc</keyword>
<evidence type="ECO:0000256" key="9">
    <source>
        <dbReference type="ARBA" id="ARBA00023136"/>
    </source>
</evidence>
<dbReference type="InParanoid" id="A0A5J5F8M2"/>
<evidence type="ECO:0000256" key="11">
    <source>
        <dbReference type="ARBA" id="ARBA00070613"/>
    </source>
</evidence>
<dbReference type="CDD" id="cd00924">
    <property type="entry name" value="Cyt_c_Oxidase_Vb"/>
    <property type="match status" value="1"/>
</dbReference>
<evidence type="ECO:0000313" key="14">
    <source>
        <dbReference type="EMBL" id="KAA8913417.1"/>
    </source>
</evidence>
<feature type="binding site" evidence="12">
    <location>
        <position position="146"/>
    </location>
    <ligand>
        <name>Zn(2+)</name>
        <dbReference type="ChEBI" id="CHEBI:29105"/>
    </ligand>
</feature>
<comment type="caution">
    <text evidence="14">The sequence shown here is derived from an EMBL/GenBank/DDBJ whole genome shotgun (WGS) entry which is preliminary data.</text>
</comment>
<evidence type="ECO:0000259" key="13">
    <source>
        <dbReference type="PROSITE" id="PS00028"/>
    </source>
</evidence>
<dbReference type="GO" id="GO:0005743">
    <property type="term" value="C:mitochondrial inner membrane"/>
    <property type="evidence" value="ECO:0007669"/>
    <property type="project" value="UniProtKB-SubCell"/>
</dbReference>
<reference evidence="14 15" key="1">
    <citation type="submission" date="2019-09" db="EMBL/GenBank/DDBJ databases">
        <title>Draft genome of the ectomycorrhizal ascomycete Sphaerosporella brunnea.</title>
        <authorList>
            <consortium name="DOE Joint Genome Institute"/>
            <person name="Benucci G.M."/>
            <person name="Marozzi G."/>
            <person name="Antonielli L."/>
            <person name="Sanchez S."/>
            <person name="Marco P."/>
            <person name="Wang X."/>
            <person name="Falini L.B."/>
            <person name="Barry K."/>
            <person name="Haridas S."/>
            <person name="Lipzen A."/>
            <person name="Labutti K."/>
            <person name="Grigoriev I.V."/>
            <person name="Murat C."/>
            <person name="Martin F."/>
            <person name="Albertini E."/>
            <person name="Donnini D."/>
            <person name="Bonito G."/>
        </authorList>
    </citation>
    <scope>NUCLEOTIDE SEQUENCE [LARGE SCALE GENOMIC DNA]</scope>
    <source>
        <strain evidence="14 15">Sb_GMNB300</strain>
    </source>
</reference>
<comment type="similarity">
    <text evidence="3">Belongs to the cytochrome c oxidase subunit 5B family.</text>
</comment>
<evidence type="ECO:0000256" key="12">
    <source>
        <dbReference type="PIRSR" id="PIRSR602124-2"/>
    </source>
</evidence>
<dbReference type="Gene3D" id="2.60.11.10">
    <property type="entry name" value="Cytochrome c oxidase, subunit Vb"/>
    <property type="match status" value="1"/>
</dbReference>
<dbReference type="Proteomes" id="UP000326924">
    <property type="component" value="Unassembled WGS sequence"/>
</dbReference>
<keyword evidence="15" id="KW-1185">Reference proteome</keyword>
<evidence type="ECO:0000256" key="1">
    <source>
        <dbReference type="ARBA" id="ARBA00004443"/>
    </source>
</evidence>
<keyword evidence="8" id="KW-0496">Mitochondrion</keyword>
<feature type="domain" description="C2H2-type" evidence="13">
    <location>
        <begin position="146"/>
        <end position="167"/>
    </location>
</feature>
<dbReference type="InterPro" id="IPR036972">
    <property type="entry name" value="Cyt_c_oxidase_su5b_sf"/>
</dbReference>
<dbReference type="InterPro" id="IPR002124">
    <property type="entry name" value="Cyt_c_oxidase_su5b"/>
</dbReference>
<evidence type="ECO:0000256" key="5">
    <source>
        <dbReference type="ARBA" id="ARBA00022792"/>
    </source>
</evidence>
<comment type="subcellular location">
    <subcellularLocation>
        <location evidence="1">Mitochondrion inner membrane</location>
        <topology evidence="1">Peripheral membrane protein</topology>
        <orientation evidence="1">Matrix side</orientation>
    </subcellularLocation>
</comment>
<protein>
    <recommendedName>
        <fullName evidence="11">Cytochrome c oxidase subunit 4, mitochondrial</fullName>
    </recommendedName>
    <alternativeName>
        <fullName evidence="10">Cytochrome c oxidase polypeptide IV</fullName>
    </alternativeName>
</protein>
<dbReference type="EMBL" id="VXIS01000015">
    <property type="protein sequence ID" value="KAA8913417.1"/>
    <property type="molecule type" value="Genomic_DNA"/>
</dbReference>
<evidence type="ECO:0000256" key="6">
    <source>
        <dbReference type="ARBA" id="ARBA00022833"/>
    </source>
</evidence>
<keyword evidence="9" id="KW-0472">Membrane</keyword>
<feature type="binding site" evidence="12">
    <location>
        <position position="122"/>
    </location>
    <ligand>
        <name>Zn(2+)</name>
        <dbReference type="ChEBI" id="CHEBI:29105"/>
    </ligand>
</feature>
<sequence length="191" mass="21243">MFASRALTFSVRRAATTVVPRVAARPLSVSAFRAQDAPKVPEKKFKAFHEIRSEEDLFGPGAAPGTVPTDLEQATGLERFEILGKMEGIDVFDMKPLDASRKGTLEDPIVVPSFGEERYLGCTGYPADSHVVIWLTVSKDRPIERCPECGGVYKMDYVGPEHAEHDHAHDHEHPPQVDPPTMADFVKPQYW</sequence>
<comment type="pathway">
    <text evidence="2">Energy metabolism; oxidative phosphorylation.</text>
</comment>
<dbReference type="GO" id="GO:0046872">
    <property type="term" value="F:metal ion binding"/>
    <property type="evidence" value="ECO:0007669"/>
    <property type="project" value="UniProtKB-KW"/>
</dbReference>
<evidence type="ECO:0000313" key="15">
    <source>
        <dbReference type="Proteomes" id="UP000326924"/>
    </source>
</evidence>